<comment type="caution">
    <text evidence="3">The sequence shown here is derived from an EMBL/GenBank/DDBJ whole genome shotgun (WGS) entry which is preliminary data.</text>
</comment>
<gene>
    <name evidence="3" type="ORF">QYM36_003050</name>
</gene>
<accession>A0AA88IKW3</accession>
<proteinExistence type="predicted"/>
<dbReference type="PANTHER" id="PTHR44170">
    <property type="entry name" value="PROTEIN SIDEKICK"/>
    <property type="match status" value="1"/>
</dbReference>
<dbReference type="InterPro" id="IPR003961">
    <property type="entry name" value="FN3_dom"/>
</dbReference>
<dbReference type="AlphaFoldDB" id="A0AA88IKW3"/>
<name>A0AA88IKW3_ARTSF</name>
<dbReference type="FunFam" id="2.60.40.10:FF:000027">
    <property type="entry name" value="receptor-type tyrosine-protein phosphatase delta isoform X1"/>
    <property type="match status" value="1"/>
</dbReference>
<sequence length="99" mass="11200">MALPYSPTNLRISDVTPTSVYLSWIYDGPIEDLRYFVIQYKAKDSNSNYEEISGVSTHFYTVTKLNPYTEYEFYVLAENHAGRGPPSVPAFMTTGETGD</sequence>
<organism evidence="3 4">
    <name type="scientific">Artemia franciscana</name>
    <name type="common">Brine shrimp</name>
    <name type="synonym">Artemia sanfranciscana</name>
    <dbReference type="NCBI Taxonomy" id="6661"/>
    <lineage>
        <taxon>Eukaryota</taxon>
        <taxon>Metazoa</taxon>
        <taxon>Ecdysozoa</taxon>
        <taxon>Arthropoda</taxon>
        <taxon>Crustacea</taxon>
        <taxon>Branchiopoda</taxon>
        <taxon>Anostraca</taxon>
        <taxon>Artemiidae</taxon>
        <taxon>Artemia</taxon>
    </lineage>
</organism>
<protein>
    <recommendedName>
        <fullName evidence="2">Fibronectin type-III domain-containing protein</fullName>
    </recommendedName>
</protein>
<dbReference type="InterPro" id="IPR036116">
    <property type="entry name" value="FN3_sf"/>
</dbReference>
<keyword evidence="4" id="KW-1185">Reference proteome</keyword>
<evidence type="ECO:0000313" key="3">
    <source>
        <dbReference type="EMBL" id="KAK2722732.1"/>
    </source>
</evidence>
<reference evidence="3" key="1">
    <citation type="submission" date="2023-07" db="EMBL/GenBank/DDBJ databases">
        <title>Chromosome-level genome assembly of Artemia franciscana.</title>
        <authorList>
            <person name="Jo E."/>
        </authorList>
    </citation>
    <scope>NUCLEOTIDE SEQUENCE</scope>
    <source>
        <tissue evidence="3">Whole body</tissue>
    </source>
</reference>
<dbReference type="InterPro" id="IPR013783">
    <property type="entry name" value="Ig-like_fold"/>
</dbReference>
<dbReference type="SUPFAM" id="SSF49265">
    <property type="entry name" value="Fibronectin type III"/>
    <property type="match status" value="1"/>
</dbReference>
<dbReference type="CDD" id="cd00063">
    <property type="entry name" value="FN3"/>
    <property type="match status" value="1"/>
</dbReference>
<evidence type="ECO:0000313" key="4">
    <source>
        <dbReference type="Proteomes" id="UP001187531"/>
    </source>
</evidence>
<dbReference type="PROSITE" id="PS50853">
    <property type="entry name" value="FN3"/>
    <property type="match status" value="1"/>
</dbReference>
<dbReference type="PANTHER" id="PTHR44170:SF6">
    <property type="entry name" value="CONTACTIN"/>
    <property type="match status" value="1"/>
</dbReference>
<dbReference type="Pfam" id="PF00041">
    <property type="entry name" value="fn3"/>
    <property type="match status" value="1"/>
</dbReference>
<dbReference type="Proteomes" id="UP001187531">
    <property type="component" value="Unassembled WGS sequence"/>
</dbReference>
<dbReference type="GO" id="GO:0098609">
    <property type="term" value="P:cell-cell adhesion"/>
    <property type="evidence" value="ECO:0007669"/>
    <property type="project" value="TreeGrafter"/>
</dbReference>
<dbReference type="SMART" id="SM00060">
    <property type="entry name" value="FN3"/>
    <property type="match status" value="1"/>
</dbReference>
<dbReference type="EMBL" id="JAVRJZ010000005">
    <property type="protein sequence ID" value="KAK2722732.1"/>
    <property type="molecule type" value="Genomic_DNA"/>
</dbReference>
<keyword evidence="1" id="KW-1015">Disulfide bond</keyword>
<feature type="domain" description="Fibronectin type-III" evidence="2">
    <location>
        <begin position="6"/>
        <end position="97"/>
    </location>
</feature>
<evidence type="ECO:0000256" key="1">
    <source>
        <dbReference type="ARBA" id="ARBA00023157"/>
    </source>
</evidence>
<dbReference type="GO" id="GO:0016020">
    <property type="term" value="C:membrane"/>
    <property type="evidence" value="ECO:0007669"/>
    <property type="project" value="UniProtKB-SubCell"/>
</dbReference>
<dbReference type="Gene3D" id="2.60.40.10">
    <property type="entry name" value="Immunoglobulins"/>
    <property type="match status" value="1"/>
</dbReference>
<evidence type="ECO:0000259" key="2">
    <source>
        <dbReference type="PROSITE" id="PS50853"/>
    </source>
</evidence>